<evidence type="ECO:0000256" key="1">
    <source>
        <dbReference type="SAM" id="MobiDB-lite"/>
    </source>
</evidence>
<evidence type="ECO:0000313" key="2">
    <source>
        <dbReference type="EMBL" id="CAB9500250.1"/>
    </source>
</evidence>
<feature type="region of interest" description="Disordered" evidence="1">
    <location>
        <begin position="240"/>
        <end position="301"/>
    </location>
</feature>
<reference evidence="2" key="1">
    <citation type="submission" date="2020-06" db="EMBL/GenBank/DDBJ databases">
        <authorList>
            <consortium name="Plant Systems Biology data submission"/>
        </authorList>
    </citation>
    <scope>NUCLEOTIDE SEQUENCE</scope>
    <source>
        <strain evidence="2">D6</strain>
    </source>
</reference>
<feature type="compositionally biased region" description="Low complexity" evidence="1">
    <location>
        <begin position="242"/>
        <end position="255"/>
    </location>
</feature>
<protein>
    <submittedName>
        <fullName evidence="2">Uncharacterized protein</fullName>
    </submittedName>
</protein>
<evidence type="ECO:0000313" key="3">
    <source>
        <dbReference type="Proteomes" id="UP001153069"/>
    </source>
</evidence>
<accession>A0A9N8DED0</accession>
<organism evidence="2 3">
    <name type="scientific">Seminavis robusta</name>
    <dbReference type="NCBI Taxonomy" id="568900"/>
    <lineage>
        <taxon>Eukaryota</taxon>
        <taxon>Sar</taxon>
        <taxon>Stramenopiles</taxon>
        <taxon>Ochrophyta</taxon>
        <taxon>Bacillariophyta</taxon>
        <taxon>Bacillariophyceae</taxon>
        <taxon>Bacillariophycidae</taxon>
        <taxon>Naviculales</taxon>
        <taxon>Naviculaceae</taxon>
        <taxon>Seminavis</taxon>
    </lineage>
</organism>
<proteinExistence type="predicted"/>
<sequence length="668" mass="74826">MNFGGAAPASMPRMAPMPMHHMPMTSTTTTTTTMMGVAPRGPFASAAAPMMQQRRPDRTLELVQIASTLDPSSKTLNEYDEPRRLLNKYIELPKGDAVFLKLVECFVFCYRTRGPHEPAVMPNATFYFSRLQRCNSPLVNTIDKVVGYRCCGCRHTTLSPNEYLVGAAQLVSVQFVSPQALFKSLSELRKHVRECPYIERSVRDAVASSSNTVQLADYMTAWYYLLELFAQKKGFPQLPIQNNTGRNNGMSNNRNYPATYNNRPAVGRPLGSYQQHRPGQLKPPPPGSVRPSSKPTSPQLPTLEDEIFATLEHCRERALINNNFGLEESFKSRLVVTDLSKFPISTTSVPVSPLLEVLLQSVTAVQRWTKRDNNSQPLVFFECGCCKNMMDDAFCASTGAAADAADFLLNGQGWNHLAVECSKIRGSIRQKLLNMKARTTPDEWQKQARIVQDNFDTWKRLYFPNQGEQGNAKGARAVARRNKAWRPITWRFLVGTKAAALRTDNLGNQNDAVWQVNKNAFPHQTKDDDVLVGWNGSHKGNQRFMKLLYEFRPIFLDANASKKQREVVARILVQTIFKRGGQFLTVGTSGDIMPPTALPLPRAVWITYRALKFGATVILNPPQVKTGRGSCVEDLECAPQRDLFGTEVVRHNKQSSVQLLKKGIPPEL</sequence>
<gene>
    <name evidence="2" type="ORF">SEMRO_79_G042840.1</name>
</gene>
<dbReference type="Proteomes" id="UP001153069">
    <property type="component" value="Unassembled WGS sequence"/>
</dbReference>
<dbReference type="AlphaFoldDB" id="A0A9N8DED0"/>
<keyword evidence="3" id="KW-1185">Reference proteome</keyword>
<comment type="caution">
    <text evidence="2">The sequence shown here is derived from an EMBL/GenBank/DDBJ whole genome shotgun (WGS) entry which is preliminary data.</text>
</comment>
<name>A0A9N8DED0_9STRA</name>
<dbReference type="EMBL" id="CAICTM010000078">
    <property type="protein sequence ID" value="CAB9500250.1"/>
    <property type="molecule type" value="Genomic_DNA"/>
</dbReference>
<feature type="region of interest" description="Disordered" evidence="1">
    <location>
        <begin position="1"/>
        <end position="27"/>
    </location>
</feature>
<feature type="compositionally biased region" description="Polar residues" evidence="1">
    <location>
        <begin position="290"/>
        <end position="300"/>
    </location>
</feature>